<comment type="similarity">
    <text evidence="1">Belongs to the peptidase A24 family.</text>
</comment>
<keyword evidence="4" id="KW-0614">Plasmid</keyword>
<feature type="transmembrane region" description="Helical" evidence="2">
    <location>
        <begin position="30"/>
        <end position="48"/>
    </location>
</feature>
<dbReference type="KEGG" id="ral:Rumal_3300"/>
<protein>
    <submittedName>
        <fullName evidence="4">Peptidase A24A prepilin type IV</fullName>
    </submittedName>
</protein>
<dbReference type="Gene3D" id="1.20.120.1220">
    <property type="match status" value="1"/>
</dbReference>
<reference evidence="5" key="1">
    <citation type="journal article" date="2011" name="J. Bacteriol.">
        <title>Complete genome of the cellulolytic ruminal bacterium Ruminococcus albus 7.</title>
        <authorList>
            <person name="Suen G."/>
            <person name="Stevenson D.M."/>
            <person name="Bruce D.C."/>
            <person name="Chertkov O."/>
            <person name="Copeland A."/>
            <person name="Cheng J.F."/>
            <person name="Detter C."/>
            <person name="Detter J.C."/>
            <person name="Goodwin L.A."/>
            <person name="Han C.S."/>
            <person name="Hauser L.J."/>
            <person name="Ivanova N.N."/>
            <person name="Kyrpides N.C."/>
            <person name="Land M.L."/>
            <person name="Lapidus A."/>
            <person name="Lucas S."/>
            <person name="Ovchinnikova G."/>
            <person name="Pitluck S."/>
            <person name="Tapia R."/>
            <person name="Woyke T."/>
            <person name="Boyum J."/>
            <person name="Mead D."/>
            <person name="Weimer P.J."/>
        </authorList>
    </citation>
    <scope>NUCLEOTIDE SEQUENCE [LARGE SCALE GENOMIC DNA]</scope>
    <source>
        <strain evidence="5">ATCC 27210 / DSM 20455 / JCM 14654 / NCDO 2250 / 7</strain>
        <plasmid evidence="5">pRUMAL01</plasmid>
    </source>
</reference>
<dbReference type="Proteomes" id="UP000006919">
    <property type="component" value="Plasmid pRUMAL01"/>
</dbReference>
<feature type="transmembrane region" description="Helical" evidence="2">
    <location>
        <begin position="138"/>
        <end position="155"/>
    </location>
</feature>
<geneLocation type="plasmid" evidence="4 5">
    <name>pRUMAL01</name>
</geneLocation>
<dbReference type="PANTHER" id="PTHR30487">
    <property type="entry name" value="TYPE 4 PREPILIN-LIKE PROTEINS LEADER PEPTIDE-PROCESSING ENZYME"/>
    <property type="match status" value="1"/>
</dbReference>
<evidence type="ECO:0000256" key="2">
    <source>
        <dbReference type="SAM" id="Phobius"/>
    </source>
</evidence>
<dbReference type="GO" id="GO:0005886">
    <property type="term" value="C:plasma membrane"/>
    <property type="evidence" value="ECO:0007669"/>
    <property type="project" value="TreeGrafter"/>
</dbReference>
<dbReference type="GO" id="GO:0004190">
    <property type="term" value="F:aspartic-type endopeptidase activity"/>
    <property type="evidence" value="ECO:0007669"/>
    <property type="project" value="InterPro"/>
</dbReference>
<feature type="domain" description="Prepilin type IV endopeptidase peptidase" evidence="3">
    <location>
        <begin position="8"/>
        <end position="105"/>
    </location>
</feature>
<keyword evidence="2" id="KW-0472">Membrane</keyword>
<evidence type="ECO:0000313" key="5">
    <source>
        <dbReference type="Proteomes" id="UP000006919"/>
    </source>
</evidence>
<keyword evidence="2" id="KW-1133">Transmembrane helix</keyword>
<gene>
    <name evidence="4" type="ordered locus">Rumal_3300</name>
</gene>
<dbReference type="OrthoDB" id="9789291at2"/>
<name>E6UJB7_RUMA7</name>
<dbReference type="Pfam" id="PF01478">
    <property type="entry name" value="Peptidase_A24"/>
    <property type="match status" value="1"/>
</dbReference>
<keyword evidence="2" id="KW-0812">Transmembrane</keyword>
<dbReference type="GO" id="GO:0006465">
    <property type="term" value="P:signal peptide processing"/>
    <property type="evidence" value="ECO:0007669"/>
    <property type="project" value="TreeGrafter"/>
</dbReference>
<dbReference type="PANTHER" id="PTHR30487:SF0">
    <property type="entry name" value="PREPILIN LEADER PEPTIDASE_N-METHYLTRANSFERASE-RELATED"/>
    <property type="match status" value="1"/>
</dbReference>
<evidence type="ECO:0000256" key="1">
    <source>
        <dbReference type="ARBA" id="ARBA00005801"/>
    </source>
</evidence>
<dbReference type="AlphaFoldDB" id="E6UJB7"/>
<dbReference type="InterPro" id="IPR000045">
    <property type="entry name" value="Prepilin_IV_endopep_pep"/>
</dbReference>
<feature type="transmembrane region" description="Helical" evidence="2">
    <location>
        <begin position="92"/>
        <end position="117"/>
    </location>
</feature>
<sequence length="170" mass="19299" precursor="true">MYILRTVIAAVICLAAAIFDYKTTKIPNKFIFPVIILSFIFSLICYPLINTGFSVLFVVLLFFFGMTGWMGLGDIKLLMALSLIGTWKMGLFTFALSSIYLMIFGFLVSPYETGFYAKKMLNRFKLKKEPLYKKSTKYKFAPFIMLGALSYSIIFDPAGPIHFEVFGGFL</sequence>
<dbReference type="InterPro" id="IPR050882">
    <property type="entry name" value="Prepilin_peptidase/N-MTase"/>
</dbReference>
<dbReference type="RefSeq" id="WP_013483313.1">
    <property type="nucleotide sequence ID" value="NC_014824.1"/>
</dbReference>
<organism evidence="4 5">
    <name type="scientific">Ruminococcus albus (strain ATCC 27210 / DSM 20455 / JCM 14654 / NCDO 2250 / 7)</name>
    <dbReference type="NCBI Taxonomy" id="697329"/>
    <lineage>
        <taxon>Bacteria</taxon>
        <taxon>Bacillati</taxon>
        <taxon>Bacillota</taxon>
        <taxon>Clostridia</taxon>
        <taxon>Eubacteriales</taxon>
        <taxon>Oscillospiraceae</taxon>
        <taxon>Ruminococcus</taxon>
    </lineage>
</organism>
<dbReference type="HOGENOM" id="CLU_1569534_0_0_9"/>
<evidence type="ECO:0000313" key="4">
    <source>
        <dbReference type="EMBL" id="ADU23763.1"/>
    </source>
</evidence>
<evidence type="ECO:0000259" key="3">
    <source>
        <dbReference type="Pfam" id="PF01478"/>
    </source>
</evidence>
<proteinExistence type="inferred from homology"/>
<accession>E6UJB7</accession>
<feature type="transmembrane region" description="Helical" evidence="2">
    <location>
        <begin position="55"/>
        <end position="72"/>
    </location>
</feature>
<dbReference type="EMBL" id="CP002404">
    <property type="protein sequence ID" value="ADU23763.1"/>
    <property type="molecule type" value="Genomic_DNA"/>
</dbReference>